<proteinExistence type="predicted"/>
<organism evidence="1 2">
    <name type="scientific">Zarea fungicola</name>
    <dbReference type="NCBI Taxonomy" id="93591"/>
    <lineage>
        <taxon>Eukaryota</taxon>
        <taxon>Fungi</taxon>
        <taxon>Dikarya</taxon>
        <taxon>Ascomycota</taxon>
        <taxon>Pezizomycotina</taxon>
        <taxon>Sordariomycetes</taxon>
        <taxon>Hypocreomycetidae</taxon>
        <taxon>Hypocreales</taxon>
        <taxon>Cordycipitaceae</taxon>
        <taxon>Zarea</taxon>
    </lineage>
</organism>
<accession>A0ACC1MW84</accession>
<comment type="caution">
    <text evidence="1">The sequence shown here is derived from an EMBL/GenBank/DDBJ whole genome shotgun (WGS) entry which is preliminary data.</text>
</comment>
<name>A0ACC1MW84_9HYPO</name>
<sequence>MASINNRPPLFASISAGYCGLIVIRNNESKYLPLTHVSAHATLLSTTSRTTLTQTFKNPTSQTLKESRYVFPLFDGVSVVAFTCTIGETVIKGIVKSKPDAKKEFDAAVSRGEQAGLLEQSDQASDVFTTFIGNVGPNEEAKVEITYLGELKHDAEVDGLRYTIPMHIAPRYFEDLVLNLPTTQSNVLTAEAGMSVTVDVDMAAGTAIKSLQSPSHPISVNIGTTSTRPNDGPSLQYASATISRSDANLDKDFIMQVCATGLGDPSAGLETHPTIPNRHAIMATLVPRFNLAIEKPEVVFICDRSGSMDTATRLPNLVAALQLRLLSLLPLAPVTRIHAGHAQRGHGTCQEV</sequence>
<dbReference type="EMBL" id="JANJQO010001454">
    <property type="protein sequence ID" value="KAJ2970861.1"/>
    <property type="molecule type" value="Genomic_DNA"/>
</dbReference>
<evidence type="ECO:0000313" key="1">
    <source>
        <dbReference type="EMBL" id="KAJ2970861.1"/>
    </source>
</evidence>
<dbReference type="Proteomes" id="UP001143910">
    <property type="component" value="Unassembled WGS sequence"/>
</dbReference>
<keyword evidence="2" id="KW-1185">Reference proteome</keyword>
<evidence type="ECO:0000313" key="2">
    <source>
        <dbReference type="Proteomes" id="UP001143910"/>
    </source>
</evidence>
<reference evidence="1" key="1">
    <citation type="submission" date="2022-08" db="EMBL/GenBank/DDBJ databases">
        <title>Genome Sequence of Lecanicillium fungicola.</title>
        <authorList>
            <person name="Buettner E."/>
        </authorList>
    </citation>
    <scope>NUCLEOTIDE SEQUENCE</scope>
    <source>
        <strain evidence="1">Babe33</strain>
    </source>
</reference>
<protein>
    <submittedName>
        <fullName evidence="1">Uncharacterized protein</fullName>
    </submittedName>
</protein>
<gene>
    <name evidence="1" type="ORF">NQ176_g7978</name>
</gene>